<comment type="caution">
    <text evidence="7">The sequence shown here is derived from an EMBL/GenBank/DDBJ whole genome shotgun (WGS) entry which is preliminary data.</text>
</comment>
<keyword evidence="3" id="KW-0847">Vitamin C</keyword>
<dbReference type="PANTHER" id="PTHR12907:SF26">
    <property type="entry name" value="HIF PROLYL HYDROXYLASE, ISOFORM C"/>
    <property type="match status" value="1"/>
</dbReference>
<gene>
    <name evidence="7" type="ORF">DC346_02170</name>
</gene>
<evidence type="ECO:0000256" key="3">
    <source>
        <dbReference type="ARBA" id="ARBA00022896"/>
    </source>
</evidence>
<dbReference type="InterPro" id="IPR006620">
    <property type="entry name" value="Pro_4_hyd_alph"/>
</dbReference>
<keyword evidence="5" id="KW-0560">Oxidoreductase</keyword>
<dbReference type="InterPro" id="IPR044862">
    <property type="entry name" value="Pro_4_hyd_alph_FE2OG_OXY"/>
</dbReference>
<dbReference type="SUPFAM" id="SSF51197">
    <property type="entry name" value="Clavaminate synthase-like"/>
    <property type="match status" value="1"/>
</dbReference>
<evidence type="ECO:0000256" key="2">
    <source>
        <dbReference type="ARBA" id="ARBA00022723"/>
    </source>
</evidence>
<dbReference type="PANTHER" id="PTHR12907">
    <property type="entry name" value="EGL NINE HOMOLOG-RELATED"/>
    <property type="match status" value="1"/>
</dbReference>
<name>A0A365PM28_ACIJU</name>
<accession>A0A365PM28</accession>
<protein>
    <submittedName>
        <fullName evidence="7">2OG-Fe(II) oxygenase</fullName>
    </submittedName>
</protein>
<dbReference type="EMBL" id="QEWH01000010">
    <property type="protein sequence ID" value="RBA49652.1"/>
    <property type="molecule type" value="Genomic_DNA"/>
</dbReference>
<dbReference type="Gene3D" id="2.60.120.620">
    <property type="entry name" value="q2cbj1_9rhob like domain"/>
    <property type="match status" value="1"/>
</dbReference>
<dbReference type="Proteomes" id="UP000253688">
    <property type="component" value="Unassembled WGS sequence"/>
</dbReference>
<keyword evidence="6" id="KW-0408">Iron</keyword>
<dbReference type="InterPro" id="IPR051559">
    <property type="entry name" value="HIF_prolyl_hydroxylases"/>
</dbReference>
<dbReference type="PROSITE" id="PS51471">
    <property type="entry name" value="FE2OG_OXY"/>
    <property type="match status" value="1"/>
</dbReference>
<evidence type="ECO:0000256" key="1">
    <source>
        <dbReference type="ARBA" id="ARBA00001961"/>
    </source>
</evidence>
<evidence type="ECO:0000313" key="8">
    <source>
        <dbReference type="Proteomes" id="UP000253688"/>
    </source>
</evidence>
<dbReference type="InterPro" id="IPR005123">
    <property type="entry name" value="Oxoglu/Fe-dep_dioxygenase_dom"/>
</dbReference>
<comment type="cofactor">
    <cofactor evidence="1">
        <name>L-ascorbate</name>
        <dbReference type="ChEBI" id="CHEBI:38290"/>
    </cofactor>
</comment>
<organism evidence="7 8">
    <name type="scientific">Acinetobacter junii</name>
    <dbReference type="NCBI Taxonomy" id="40215"/>
    <lineage>
        <taxon>Bacteria</taxon>
        <taxon>Pseudomonadati</taxon>
        <taxon>Pseudomonadota</taxon>
        <taxon>Gammaproteobacteria</taxon>
        <taxon>Moraxellales</taxon>
        <taxon>Moraxellaceae</taxon>
        <taxon>Acinetobacter</taxon>
    </lineage>
</organism>
<reference evidence="7 8" key="1">
    <citation type="submission" date="2018-04" db="EMBL/GenBank/DDBJ databases">
        <title>Acinetobacter junii Genome sequencing and assembly.</title>
        <authorList>
            <person name="Su J."/>
            <person name="Rensing C."/>
            <person name="Mazhar H.S."/>
        </authorList>
    </citation>
    <scope>NUCLEOTIDE SEQUENCE [LARGE SCALE GENOMIC DNA]</scope>
    <source>
        <strain evidence="7 8">SC22</strain>
    </source>
</reference>
<proteinExistence type="predicted"/>
<sequence>MQQSSLPESWDLDKVLDDLNESGFAVIDNVYSAAFVNSLVNECNSHLAEFRAAGIQNGIVSHIRSDHILWIDEQLPIAQQHINALKNLSQLLNQAFYLGIKEVEAHFACYNAGEFYALHRDNPQKKNDRMISTVFYLHEQWQEDFGGQLRLQDKNEQWHTIEPLPNRLAIFQSDLLHEVLLSKQQRLSITAWLRSGNSLWNA</sequence>
<dbReference type="STRING" id="40215.BVL33_15010"/>
<evidence type="ECO:0000313" key="7">
    <source>
        <dbReference type="EMBL" id="RBA49652.1"/>
    </source>
</evidence>
<dbReference type="Pfam" id="PF13640">
    <property type="entry name" value="2OG-FeII_Oxy_3"/>
    <property type="match status" value="1"/>
</dbReference>
<dbReference type="RefSeq" id="WP_004916440.1">
    <property type="nucleotide sequence ID" value="NZ_BBSD01000070.1"/>
</dbReference>
<dbReference type="GO" id="GO:0071456">
    <property type="term" value="P:cellular response to hypoxia"/>
    <property type="evidence" value="ECO:0007669"/>
    <property type="project" value="TreeGrafter"/>
</dbReference>
<dbReference type="GO" id="GO:0031543">
    <property type="term" value="F:peptidyl-proline dioxygenase activity"/>
    <property type="evidence" value="ECO:0007669"/>
    <property type="project" value="TreeGrafter"/>
</dbReference>
<dbReference type="GO" id="GO:0008198">
    <property type="term" value="F:ferrous iron binding"/>
    <property type="evidence" value="ECO:0007669"/>
    <property type="project" value="TreeGrafter"/>
</dbReference>
<evidence type="ECO:0000256" key="5">
    <source>
        <dbReference type="ARBA" id="ARBA00023002"/>
    </source>
</evidence>
<evidence type="ECO:0000256" key="4">
    <source>
        <dbReference type="ARBA" id="ARBA00022964"/>
    </source>
</evidence>
<keyword evidence="2" id="KW-0479">Metal-binding</keyword>
<dbReference type="GO" id="GO:0031418">
    <property type="term" value="F:L-ascorbic acid binding"/>
    <property type="evidence" value="ECO:0007669"/>
    <property type="project" value="UniProtKB-KW"/>
</dbReference>
<dbReference type="SMART" id="SM00702">
    <property type="entry name" value="P4Hc"/>
    <property type="match status" value="1"/>
</dbReference>
<evidence type="ECO:0000256" key="6">
    <source>
        <dbReference type="ARBA" id="ARBA00023004"/>
    </source>
</evidence>
<dbReference type="AlphaFoldDB" id="A0A365PM28"/>
<keyword evidence="4" id="KW-0223">Dioxygenase</keyword>